<feature type="transmembrane region" description="Helical" evidence="1">
    <location>
        <begin position="101"/>
        <end position="128"/>
    </location>
</feature>
<gene>
    <name evidence="2" type="ORF">LZ11_00743</name>
</gene>
<comment type="caution">
    <text evidence="2">The sequence shown here is derived from an EMBL/GenBank/DDBJ whole genome shotgun (WGS) entry which is preliminary data.</text>
</comment>
<feature type="transmembrane region" description="Helical" evidence="1">
    <location>
        <begin position="251"/>
        <end position="271"/>
    </location>
</feature>
<dbReference type="OrthoDB" id="1726902at2"/>
<keyword evidence="1" id="KW-0812">Transmembrane</keyword>
<evidence type="ECO:0000256" key="1">
    <source>
        <dbReference type="SAM" id="Phobius"/>
    </source>
</evidence>
<dbReference type="InterPro" id="IPR018710">
    <property type="entry name" value="DUF2232"/>
</dbReference>
<protein>
    <submittedName>
        <fullName evidence="2">Uncharacterized protein YybS (DUF2232 family)</fullName>
    </submittedName>
</protein>
<dbReference type="PANTHER" id="PTHR41324:SF1">
    <property type="entry name" value="DUF2232 DOMAIN-CONTAINING PROTEIN"/>
    <property type="match status" value="1"/>
</dbReference>
<feature type="transmembrane region" description="Helical" evidence="1">
    <location>
        <begin position="12"/>
        <end position="40"/>
    </location>
</feature>
<dbReference type="EMBL" id="VNHO01000006">
    <property type="protein sequence ID" value="TYP57432.1"/>
    <property type="molecule type" value="Genomic_DNA"/>
</dbReference>
<feature type="transmembrane region" description="Helical" evidence="1">
    <location>
        <begin position="172"/>
        <end position="193"/>
    </location>
</feature>
<feature type="transmembrane region" description="Helical" evidence="1">
    <location>
        <begin position="283"/>
        <end position="304"/>
    </location>
</feature>
<dbReference type="PANTHER" id="PTHR41324">
    <property type="entry name" value="MEMBRANE PROTEIN-RELATED"/>
    <property type="match status" value="1"/>
</dbReference>
<sequence>MQRFSTKAVVEGALLSAIAIILSLFSMYVPALGLFLDLVLPVPVIILGMRHGLKISLLSVAVTGLVTAMFSGPLRALTVVLSFGLMGTGMGWALKKNYPPFRVFAVGAVAALASNVALFLLSLMIMGINPFLQEIAAYREGLSAAAEIYNRMGVNPETVKTAIEMYEKMLDIMPLVIPAILVLASVTSAFLSYQISRLVLKRLGYGIEDFPPFWQWRMPVYTVFLFLLGQIAVILEVYWPAGILKQLGFNLQMIFIFAFFVQGLSILSFYLGKYNVSKPVRALVVLFVFTNPFFAQLILLAGMMDTFFNFRGL</sequence>
<dbReference type="Proteomes" id="UP000322294">
    <property type="component" value="Unassembled WGS sequence"/>
</dbReference>
<name>A0A5S5AWU2_9FIRM</name>
<evidence type="ECO:0000313" key="3">
    <source>
        <dbReference type="Proteomes" id="UP000322294"/>
    </source>
</evidence>
<feature type="transmembrane region" description="Helical" evidence="1">
    <location>
        <begin position="76"/>
        <end position="94"/>
    </location>
</feature>
<dbReference type="Gene3D" id="1.10.1760.20">
    <property type="match status" value="1"/>
</dbReference>
<accession>A0A5S5AWU2</accession>
<keyword evidence="1" id="KW-1133">Transmembrane helix</keyword>
<keyword evidence="3" id="KW-1185">Reference proteome</keyword>
<evidence type="ECO:0000313" key="2">
    <source>
        <dbReference type="EMBL" id="TYP57432.1"/>
    </source>
</evidence>
<dbReference type="RefSeq" id="WP_148866548.1">
    <property type="nucleotide sequence ID" value="NZ_VNHO01000006.1"/>
</dbReference>
<dbReference type="AlphaFoldDB" id="A0A5S5AWU2"/>
<organism evidence="2 3">
    <name type="scientific">Thermosediminibacter litoriperuensis</name>
    <dbReference type="NCBI Taxonomy" id="291989"/>
    <lineage>
        <taxon>Bacteria</taxon>
        <taxon>Bacillati</taxon>
        <taxon>Bacillota</taxon>
        <taxon>Clostridia</taxon>
        <taxon>Thermosediminibacterales</taxon>
        <taxon>Thermosediminibacteraceae</taxon>
        <taxon>Thermosediminibacter</taxon>
    </lineage>
</organism>
<reference evidence="2 3" key="1">
    <citation type="submission" date="2019-07" db="EMBL/GenBank/DDBJ databases">
        <title>Genomic Encyclopedia of Type Strains, Phase I: the one thousand microbial genomes (KMG-I) project.</title>
        <authorList>
            <person name="Kyrpides N."/>
        </authorList>
    </citation>
    <scope>NUCLEOTIDE SEQUENCE [LARGE SCALE GENOMIC DNA]</scope>
    <source>
        <strain evidence="2 3">DSM 16647</strain>
    </source>
</reference>
<proteinExistence type="predicted"/>
<dbReference type="Pfam" id="PF09991">
    <property type="entry name" value="DUF2232"/>
    <property type="match status" value="1"/>
</dbReference>
<feature type="transmembrane region" description="Helical" evidence="1">
    <location>
        <begin position="220"/>
        <end position="239"/>
    </location>
</feature>
<keyword evidence="1" id="KW-0472">Membrane</keyword>